<reference evidence="2" key="1">
    <citation type="submission" date="2019-06" db="EMBL/GenBank/DDBJ databases">
        <authorList>
            <person name="Zheng W."/>
        </authorList>
    </citation>
    <scope>NUCLEOTIDE SEQUENCE</scope>
    <source>
        <strain evidence="2">QDHG01</strain>
    </source>
</reference>
<comment type="caution">
    <text evidence="2">The sequence shown here is derived from an EMBL/GenBank/DDBJ whole genome shotgun (WGS) entry which is preliminary data.</text>
</comment>
<sequence length="505" mass="57614">MEHLNRGSELETQAGDFISDDPRAKQLQILLQNQKRNKAPMAQSIILAKMDQGTFRRSSQVVAKKRIPRKKNASQISPPQPQIPQSPSPCLKEITLSLQNPSTLKQTSTGTIQQNSILLNHSNPLNLTLFKHFALQPTSHSQVKHTNSEQQKQAPQIIKEKKAPSIVPKHPIAQGDSKLPELVMNTLQFGSTMRHNIFPQRPSVFLSPPPLKQVKKVKQVSSHSVEATPTRRKEMAETELVIQDDPMPKQNIMRHSFLKQQQSVKPLLSPVLKCKESEQILPMIKSPQISTTRLLIKQPPQMLSEKFTQLILMQKRSRRNNQEVSQSVALNPLNSTIEQTVGKNQSWKQYLPPKKQQGIRKRPSQQEQEEIDQLYLNSLVSHKKRLVRNADSSPTGIDSERQSISLIDIPQEQITIEQQPKRMGISRPIQDEDQSACSEEDHIYSQLQLRPRVYHQPSSHKVTQPQKQMRQPGGFLNQTISQMNKTIRYSEKNPLTNRDLLANML</sequence>
<name>A0A8J8NSQ0_HALGN</name>
<feature type="region of interest" description="Disordered" evidence="1">
    <location>
        <begin position="340"/>
        <end position="368"/>
    </location>
</feature>
<accession>A0A8J8NSQ0</accession>
<dbReference type="Proteomes" id="UP000785679">
    <property type="component" value="Unassembled WGS sequence"/>
</dbReference>
<dbReference type="EMBL" id="RRYP01008898">
    <property type="protein sequence ID" value="TNV79451.1"/>
    <property type="molecule type" value="Genomic_DNA"/>
</dbReference>
<keyword evidence="3" id="KW-1185">Reference proteome</keyword>
<protein>
    <submittedName>
        <fullName evidence="2">Uncharacterized protein</fullName>
    </submittedName>
</protein>
<feature type="compositionally biased region" description="Basic residues" evidence="1">
    <location>
        <begin position="63"/>
        <end position="72"/>
    </location>
</feature>
<feature type="region of interest" description="Disordered" evidence="1">
    <location>
        <begin position="60"/>
        <end position="87"/>
    </location>
</feature>
<evidence type="ECO:0000313" key="2">
    <source>
        <dbReference type="EMBL" id="TNV79451.1"/>
    </source>
</evidence>
<evidence type="ECO:0000313" key="3">
    <source>
        <dbReference type="Proteomes" id="UP000785679"/>
    </source>
</evidence>
<feature type="compositionally biased region" description="Pro residues" evidence="1">
    <location>
        <begin position="78"/>
        <end position="87"/>
    </location>
</feature>
<evidence type="ECO:0000256" key="1">
    <source>
        <dbReference type="SAM" id="MobiDB-lite"/>
    </source>
</evidence>
<organism evidence="2 3">
    <name type="scientific">Halteria grandinella</name>
    <dbReference type="NCBI Taxonomy" id="5974"/>
    <lineage>
        <taxon>Eukaryota</taxon>
        <taxon>Sar</taxon>
        <taxon>Alveolata</taxon>
        <taxon>Ciliophora</taxon>
        <taxon>Intramacronucleata</taxon>
        <taxon>Spirotrichea</taxon>
        <taxon>Stichotrichia</taxon>
        <taxon>Sporadotrichida</taxon>
        <taxon>Halteriidae</taxon>
        <taxon>Halteria</taxon>
    </lineage>
</organism>
<gene>
    <name evidence="2" type="ORF">FGO68_gene15483</name>
</gene>
<dbReference type="AlphaFoldDB" id="A0A8J8NSQ0"/>
<proteinExistence type="predicted"/>